<proteinExistence type="predicted"/>
<dbReference type="EMBL" id="JRHH01000006">
    <property type="protein sequence ID" value="KGD66943.1"/>
    <property type="molecule type" value="Genomic_DNA"/>
</dbReference>
<gene>
    <name evidence="2" type="ORF">LG45_16100</name>
</gene>
<feature type="signal peptide" evidence="1">
    <location>
        <begin position="1"/>
        <end position="20"/>
    </location>
</feature>
<dbReference type="RefSeq" id="WP_035128983.1">
    <property type="nucleotide sequence ID" value="NZ_JRHH01000006.1"/>
</dbReference>
<evidence type="ECO:0008006" key="4">
    <source>
        <dbReference type="Google" id="ProtNLM"/>
    </source>
</evidence>
<evidence type="ECO:0000313" key="3">
    <source>
        <dbReference type="Proteomes" id="UP000029554"/>
    </source>
</evidence>
<keyword evidence="1" id="KW-0732">Signal</keyword>
<reference evidence="2 3" key="1">
    <citation type="submission" date="2014-09" db="EMBL/GenBank/DDBJ databases">
        <title>Whole Genome Shotgun of Flavobacterium aquatile LMG 4008.</title>
        <authorList>
            <person name="Gale A.N."/>
            <person name="Pipes S.E."/>
            <person name="Newman J.D."/>
        </authorList>
    </citation>
    <scope>NUCLEOTIDE SEQUENCE [LARGE SCALE GENOMIC DNA]</scope>
    <source>
        <strain evidence="2 3">LMG 4008</strain>
    </source>
</reference>
<dbReference type="AlphaFoldDB" id="A0A095TX33"/>
<dbReference type="Proteomes" id="UP000029554">
    <property type="component" value="Unassembled WGS sequence"/>
</dbReference>
<protein>
    <recommendedName>
        <fullName evidence="4">Transporter</fullName>
    </recommendedName>
</protein>
<evidence type="ECO:0000256" key="1">
    <source>
        <dbReference type="SAM" id="SignalP"/>
    </source>
</evidence>
<sequence length="319" mass="35618">MKKYKILLITILFSVTYANSQCACCAGAATGSSGSFNNNNGLLTLEKRQLVLEDYVEYRNINIKSQHIEEARIEEDEETPLKSIFVNSLGVRYGITDKITIAASLPYVFLHTDSGNDNGLGDLMVIGTFNAYSKNNFNIALQGGLELPTGIQKGSNFDNTTVVVGSGSFDPMVGLLFSKRWENNIALQGNGTFKYTTNGFKGNYYGNISVQNVTFSYRIKEIKKKADLISNDTQYKIIETNYRWTVFGGYYGEWLDKIREDGSVDEDSGYYLGFLNIGTNFNYDSWSFPLTLSLPIIQDMNGEQNDAGIRLRIGVVKSF</sequence>
<accession>A0A095TX33</accession>
<organism evidence="2 3">
    <name type="scientific">Flavobacterium aquatile LMG 4008 = ATCC 11947</name>
    <dbReference type="NCBI Taxonomy" id="1453498"/>
    <lineage>
        <taxon>Bacteria</taxon>
        <taxon>Pseudomonadati</taxon>
        <taxon>Bacteroidota</taxon>
        <taxon>Flavobacteriia</taxon>
        <taxon>Flavobacteriales</taxon>
        <taxon>Flavobacteriaceae</taxon>
        <taxon>Flavobacterium</taxon>
    </lineage>
</organism>
<dbReference type="OrthoDB" id="5562884at2"/>
<comment type="caution">
    <text evidence="2">The sequence shown here is derived from an EMBL/GenBank/DDBJ whole genome shotgun (WGS) entry which is preliminary data.</text>
</comment>
<dbReference type="STRING" id="1453498.LG45_16100"/>
<evidence type="ECO:0000313" key="2">
    <source>
        <dbReference type="EMBL" id="KGD66943.1"/>
    </source>
</evidence>
<name>A0A095TX33_9FLAO</name>
<feature type="chain" id="PRO_5001911757" description="Transporter" evidence="1">
    <location>
        <begin position="21"/>
        <end position="319"/>
    </location>
</feature>
<keyword evidence="3" id="KW-1185">Reference proteome</keyword>